<sequence length="68" mass="7187">MPLSPARPRHRFDLAKLRHIATDLLLIAGEIFSVPSTTSSSPSSTTKPALSLSLSLSLIISLSSLSAK</sequence>
<dbReference type="Gramene" id="PRQ26036">
    <property type="protein sequence ID" value="PRQ26036"/>
    <property type="gene ID" value="RchiOBHm_Chr6g0290201"/>
</dbReference>
<evidence type="ECO:0000313" key="1">
    <source>
        <dbReference type="EMBL" id="PRQ26036.1"/>
    </source>
</evidence>
<gene>
    <name evidence="1" type="ORF">RchiOBHm_Chr6g0290201</name>
</gene>
<proteinExistence type="predicted"/>
<evidence type="ECO:0000313" key="2">
    <source>
        <dbReference type="Proteomes" id="UP000238479"/>
    </source>
</evidence>
<accession>A0A2P6PVV5</accession>
<protein>
    <submittedName>
        <fullName evidence="1">Uncharacterized protein</fullName>
    </submittedName>
</protein>
<reference evidence="1 2" key="1">
    <citation type="journal article" date="2018" name="Nat. Genet.">
        <title>The Rosa genome provides new insights in the design of modern roses.</title>
        <authorList>
            <person name="Bendahmane M."/>
        </authorList>
    </citation>
    <scope>NUCLEOTIDE SEQUENCE [LARGE SCALE GENOMIC DNA]</scope>
    <source>
        <strain evidence="2">cv. Old Blush</strain>
    </source>
</reference>
<name>A0A2P6PVV5_ROSCH</name>
<dbReference type="Proteomes" id="UP000238479">
    <property type="component" value="Chromosome 6"/>
</dbReference>
<organism evidence="1 2">
    <name type="scientific">Rosa chinensis</name>
    <name type="common">China rose</name>
    <dbReference type="NCBI Taxonomy" id="74649"/>
    <lineage>
        <taxon>Eukaryota</taxon>
        <taxon>Viridiplantae</taxon>
        <taxon>Streptophyta</taxon>
        <taxon>Embryophyta</taxon>
        <taxon>Tracheophyta</taxon>
        <taxon>Spermatophyta</taxon>
        <taxon>Magnoliopsida</taxon>
        <taxon>eudicotyledons</taxon>
        <taxon>Gunneridae</taxon>
        <taxon>Pentapetalae</taxon>
        <taxon>rosids</taxon>
        <taxon>fabids</taxon>
        <taxon>Rosales</taxon>
        <taxon>Rosaceae</taxon>
        <taxon>Rosoideae</taxon>
        <taxon>Rosoideae incertae sedis</taxon>
        <taxon>Rosa</taxon>
    </lineage>
</organism>
<keyword evidence="2" id="KW-1185">Reference proteome</keyword>
<dbReference type="AlphaFoldDB" id="A0A2P6PVV5"/>
<comment type="caution">
    <text evidence="1">The sequence shown here is derived from an EMBL/GenBank/DDBJ whole genome shotgun (WGS) entry which is preliminary data.</text>
</comment>
<dbReference type="EMBL" id="PDCK01000044">
    <property type="protein sequence ID" value="PRQ26036.1"/>
    <property type="molecule type" value="Genomic_DNA"/>
</dbReference>